<dbReference type="EC" id="4.1.99.5" evidence="3"/>
<dbReference type="GO" id="GO:0008610">
    <property type="term" value="P:lipid biosynthetic process"/>
    <property type="evidence" value="ECO:0007669"/>
    <property type="project" value="InterPro"/>
</dbReference>
<feature type="domain" description="Fatty acid hydroxylase" evidence="11">
    <location>
        <begin position="133"/>
        <end position="272"/>
    </location>
</feature>
<keyword evidence="14" id="KW-1185">Reference proteome</keyword>
<protein>
    <recommendedName>
        <fullName evidence="3">aldehyde oxygenase (deformylating)</fullName>
        <ecNumber evidence="3">4.1.99.5</ecNumber>
    </recommendedName>
</protein>
<evidence type="ECO:0000259" key="12">
    <source>
        <dbReference type="Pfam" id="PF12076"/>
    </source>
</evidence>
<feature type="domain" description="Very-long-chain aldehyde decarbonylase CER1-like C-terminal" evidence="12">
    <location>
        <begin position="451"/>
        <end position="614"/>
    </location>
</feature>
<evidence type="ECO:0000256" key="2">
    <source>
        <dbReference type="ARBA" id="ARBA00009324"/>
    </source>
</evidence>
<proteinExistence type="inferred from homology"/>
<accession>A0AAQ3JSD1</accession>
<evidence type="ECO:0000256" key="3">
    <source>
        <dbReference type="ARBA" id="ARBA00013146"/>
    </source>
</evidence>
<evidence type="ECO:0000256" key="10">
    <source>
        <dbReference type="SAM" id="Phobius"/>
    </source>
</evidence>
<organism evidence="13 14">
    <name type="scientific">Canna indica</name>
    <name type="common">Indian-shot</name>
    <dbReference type="NCBI Taxonomy" id="4628"/>
    <lineage>
        <taxon>Eukaryota</taxon>
        <taxon>Viridiplantae</taxon>
        <taxon>Streptophyta</taxon>
        <taxon>Embryophyta</taxon>
        <taxon>Tracheophyta</taxon>
        <taxon>Spermatophyta</taxon>
        <taxon>Magnoliopsida</taxon>
        <taxon>Liliopsida</taxon>
        <taxon>Zingiberales</taxon>
        <taxon>Cannaceae</taxon>
        <taxon>Canna</taxon>
    </lineage>
</organism>
<keyword evidence="4 10" id="KW-0812">Transmembrane</keyword>
<dbReference type="PANTHER" id="PTHR11863">
    <property type="entry name" value="STEROL DESATURASE"/>
    <property type="match status" value="1"/>
</dbReference>
<keyword evidence="6 10" id="KW-1133">Transmembrane helix</keyword>
<dbReference type="GO" id="GO:0071771">
    <property type="term" value="F:aldehyde oxygenase (deformylating) activity"/>
    <property type="evidence" value="ECO:0007669"/>
    <property type="project" value="UniProtKB-EC"/>
</dbReference>
<feature type="transmembrane region" description="Helical" evidence="10">
    <location>
        <begin position="325"/>
        <end position="345"/>
    </location>
</feature>
<evidence type="ECO:0000256" key="7">
    <source>
        <dbReference type="ARBA" id="ARBA00023136"/>
    </source>
</evidence>
<dbReference type="GO" id="GO:0016491">
    <property type="term" value="F:oxidoreductase activity"/>
    <property type="evidence" value="ECO:0007669"/>
    <property type="project" value="InterPro"/>
</dbReference>
<dbReference type="GO" id="GO:0005789">
    <property type="term" value="C:endoplasmic reticulum membrane"/>
    <property type="evidence" value="ECO:0007669"/>
    <property type="project" value="UniProtKB-SubCell"/>
</dbReference>
<dbReference type="InterPro" id="IPR006694">
    <property type="entry name" value="Fatty_acid_hydroxylase"/>
</dbReference>
<dbReference type="InterPro" id="IPR050307">
    <property type="entry name" value="Sterol_Desaturase_Related"/>
</dbReference>
<keyword evidence="8" id="KW-0456">Lyase</keyword>
<evidence type="ECO:0000256" key="1">
    <source>
        <dbReference type="ARBA" id="ARBA00004477"/>
    </source>
</evidence>
<dbReference type="InterPro" id="IPR021940">
    <property type="entry name" value="CER1-like_C"/>
</dbReference>
<dbReference type="Pfam" id="PF12076">
    <property type="entry name" value="CER1-like_C"/>
    <property type="match status" value="1"/>
</dbReference>
<gene>
    <name evidence="13" type="ORF">Cni_G04096</name>
</gene>
<dbReference type="EMBL" id="CP136890">
    <property type="protein sequence ID" value="WOK95389.1"/>
    <property type="molecule type" value="Genomic_DNA"/>
</dbReference>
<feature type="transmembrane region" description="Helical" evidence="10">
    <location>
        <begin position="127"/>
        <end position="145"/>
    </location>
</feature>
<evidence type="ECO:0000313" key="13">
    <source>
        <dbReference type="EMBL" id="WOK95389.1"/>
    </source>
</evidence>
<comment type="catalytic activity">
    <reaction evidence="9">
        <text>a long-chain fatty aldehyde + 2 NADPH + O2 + H(+) = a long-chain alkane + formate + 2 NADP(+) + H2O</text>
        <dbReference type="Rhea" id="RHEA:21440"/>
        <dbReference type="ChEBI" id="CHEBI:15377"/>
        <dbReference type="ChEBI" id="CHEBI:15378"/>
        <dbReference type="ChEBI" id="CHEBI:15379"/>
        <dbReference type="ChEBI" id="CHEBI:15740"/>
        <dbReference type="ChEBI" id="CHEBI:17176"/>
        <dbReference type="ChEBI" id="CHEBI:57783"/>
        <dbReference type="ChEBI" id="CHEBI:58349"/>
        <dbReference type="ChEBI" id="CHEBI:83563"/>
        <dbReference type="EC" id="4.1.99.5"/>
    </reaction>
</comment>
<reference evidence="13 14" key="1">
    <citation type="submission" date="2023-10" db="EMBL/GenBank/DDBJ databases">
        <title>Chromosome-scale genome assembly provides insights into flower coloration mechanisms of Canna indica.</title>
        <authorList>
            <person name="Li C."/>
        </authorList>
    </citation>
    <scope>NUCLEOTIDE SEQUENCE [LARGE SCALE GENOMIC DNA]</scope>
    <source>
        <tissue evidence="13">Flower</tissue>
    </source>
</reference>
<evidence type="ECO:0000313" key="14">
    <source>
        <dbReference type="Proteomes" id="UP001327560"/>
    </source>
</evidence>
<feature type="transmembrane region" description="Helical" evidence="10">
    <location>
        <begin position="99"/>
        <end position="121"/>
    </location>
</feature>
<dbReference type="Proteomes" id="UP001327560">
    <property type="component" value="Chromosome 1"/>
</dbReference>
<dbReference type="Pfam" id="PF04116">
    <property type="entry name" value="FA_hydroxylase"/>
    <property type="match status" value="1"/>
</dbReference>
<evidence type="ECO:0000256" key="9">
    <source>
        <dbReference type="ARBA" id="ARBA00047909"/>
    </source>
</evidence>
<evidence type="ECO:0000256" key="8">
    <source>
        <dbReference type="ARBA" id="ARBA00023239"/>
    </source>
</evidence>
<name>A0AAQ3JSD1_9LILI</name>
<comment type="similarity">
    <text evidence="2">Belongs to the sterol desaturase family.</text>
</comment>
<dbReference type="AlphaFoldDB" id="A0AAQ3JSD1"/>
<evidence type="ECO:0000256" key="5">
    <source>
        <dbReference type="ARBA" id="ARBA00022824"/>
    </source>
</evidence>
<evidence type="ECO:0000256" key="6">
    <source>
        <dbReference type="ARBA" id="ARBA00022989"/>
    </source>
</evidence>
<dbReference type="GO" id="GO:0005506">
    <property type="term" value="F:iron ion binding"/>
    <property type="evidence" value="ECO:0007669"/>
    <property type="project" value="InterPro"/>
</dbReference>
<keyword evidence="5" id="KW-0256">Endoplasmic reticulum</keyword>
<evidence type="ECO:0000259" key="11">
    <source>
        <dbReference type="Pfam" id="PF04116"/>
    </source>
</evidence>
<keyword evidence="7 10" id="KW-0472">Membrane</keyword>
<sequence length="624" mass="72483">MASQPGPLTHWPWKKLGNMKYMVLVPWLAHSVHKFMQENPEERDMLNLTIFPVLLLRLLHTQLWITISRVKTANSRHCIVEKSLDFEQVDRERNWDDQIILTVLVFYLGKMAIPAASHLPWWDWKGVVIVALLHIGPVEFIYYWLHRALHQHYLYSRYHSHHHASIVTEPITSVIHPFAEEVAYFMLFAIPLVTTAVTRTGSIAAFVGYLTYIDFMNYMGHCNFEMVPKWLFSIFPPLKYLMYTPSFHSLHHTRFRTNYSLFMPIYDYLYGTADDSSDELYEKSLREKEEKIDVVHLTHLTTLQSIYHSRIGVVSLSSKPYRHEWYLWVFWPFTYALGLLAWIFGTTFTVERNKLKNIHIETWVVPRFSFQYSSGTEKEKINDLIQNAILEADNKGAKVVSLGLLNQGDELNGYGMFYVKRNPMLKAKIVDGTSLAAAVALQNVPKGTESVLLVGKISKMALCLCLALSQIRVQIEVVHKDKYKILKQKMPTELQKFLVLSANYLSKIWLVGNGMSDQEQRKARQGTRFIPVSQFPLRTVRRDCIYHCTPAMLVPKAYENLHACENWLPRRVMSAWRAAGIVHALEQWDTHECGDMVTDVDKMWRAALDHGFLPFDGIHSLNKY</sequence>
<evidence type="ECO:0000256" key="4">
    <source>
        <dbReference type="ARBA" id="ARBA00022692"/>
    </source>
</evidence>
<comment type="subcellular location">
    <subcellularLocation>
        <location evidence="1">Endoplasmic reticulum membrane</location>
        <topology evidence="1">Multi-pass membrane protein</topology>
    </subcellularLocation>
</comment>